<dbReference type="RefSeq" id="WP_377936462.1">
    <property type="nucleotide sequence ID" value="NZ_JBHUEA010000033.1"/>
</dbReference>
<keyword evidence="3" id="KW-1185">Reference proteome</keyword>
<keyword evidence="1" id="KW-1133">Transmembrane helix</keyword>
<dbReference type="Proteomes" id="UP001597347">
    <property type="component" value="Unassembled WGS sequence"/>
</dbReference>
<evidence type="ECO:0000313" key="3">
    <source>
        <dbReference type="Proteomes" id="UP001597347"/>
    </source>
</evidence>
<feature type="transmembrane region" description="Helical" evidence="1">
    <location>
        <begin position="61"/>
        <end position="81"/>
    </location>
</feature>
<organism evidence="2 3">
    <name type="scientific">Amnibacterium endophyticum</name>
    <dbReference type="NCBI Taxonomy" id="2109337"/>
    <lineage>
        <taxon>Bacteria</taxon>
        <taxon>Bacillati</taxon>
        <taxon>Actinomycetota</taxon>
        <taxon>Actinomycetes</taxon>
        <taxon>Micrococcales</taxon>
        <taxon>Microbacteriaceae</taxon>
        <taxon>Amnibacterium</taxon>
    </lineage>
</organism>
<keyword evidence="1" id="KW-0472">Membrane</keyword>
<sequence length="82" mass="9158">MSSWVPVVVGLLVTLVGVARLYQGRSISRTTLPWQRRRHHEGDFDGRKELWDDSRQAARSGIVFMAGGALIVIVFAIAPLLR</sequence>
<proteinExistence type="predicted"/>
<protein>
    <submittedName>
        <fullName evidence="2">Uncharacterized protein</fullName>
    </submittedName>
</protein>
<evidence type="ECO:0000256" key="1">
    <source>
        <dbReference type="SAM" id="Phobius"/>
    </source>
</evidence>
<name>A0ABW4LI26_9MICO</name>
<keyword evidence="1" id="KW-0812">Transmembrane</keyword>
<comment type="caution">
    <text evidence="2">The sequence shown here is derived from an EMBL/GenBank/DDBJ whole genome shotgun (WGS) entry which is preliminary data.</text>
</comment>
<accession>A0ABW4LI26</accession>
<evidence type="ECO:0000313" key="2">
    <source>
        <dbReference type="EMBL" id="MFD1722927.1"/>
    </source>
</evidence>
<reference evidence="3" key="1">
    <citation type="journal article" date="2019" name="Int. J. Syst. Evol. Microbiol.">
        <title>The Global Catalogue of Microorganisms (GCM) 10K type strain sequencing project: providing services to taxonomists for standard genome sequencing and annotation.</title>
        <authorList>
            <consortium name="The Broad Institute Genomics Platform"/>
            <consortium name="The Broad Institute Genome Sequencing Center for Infectious Disease"/>
            <person name="Wu L."/>
            <person name="Ma J."/>
        </authorList>
    </citation>
    <scope>NUCLEOTIDE SEQUENCE [LARGE SCALE GENOMIC DNA]</scope>
    <source>
        <strain evidence="3">CGMCC 1.12471</strain>
    </source>
</reference>
<gene>
    <name evidence="2" type="ORF">ACFSBI_15355</name>
</gene>
<dbReference type="EMBL" id="JBHUEA010000033">
    <property type="protein sequence ID" value="MFD1722927.1"/>
    <property type="molecule type" value="Genomic_DNA"/>
</dbReference>